<dbReference type="SUPFAM" id="SSF101908">
    <property type="entry name" value="Putative isomerase YbhE"/>
    <property type="match status" value="1"/>
</dbReference>
<gene>
    <name evidence="2" type="ORF">J7T54_006215</name>
</gene>
<dbReference type="InterPro" id="IPR001680">
    <property type="entry name" value="WD40_rpt"/>
</dbReference>
<dbReference type="Proteomes" id="UP001055219">
    <property type="component" value="Unassembled WGS sequence"/>
</dbReference>
<proteinExistence type="predicted"/>
<name>A0A9P9Y9E1_9HYPO</name>
<dbReference type="GeneID" id="75832693"/>
<dbReference type="RefSeq" id="XP_051366732.1">
    <property type="nucleotide sequence ID" value="XM_051505060.1"/>
</dbReference>
<sequence length="335" mass="36318">MHIRHDTSLAHFQLRSSLASPFRSQIYYTSLLGISKVDPVTGNHGRSLQWTDFPVFGRAVTTLGANQDVLVAGSFTGEYIISSLHSTDVNNFTKGTITEAASGITNHLQVHKQRSTSNAVASICSNDNGFRVLDLETQQFVSESGYGFALNCSAVSPDCRLRVVVGDSKNVIIANAETGDTEVLLKGHNDFGFACDWSDDGRYLATGFQDKTVKIWDPRKWKDGNGTSTPLQHLRTDLAGARGLKFSPLGSGESVLAAAEEADLVHVYSTHAFGRETHHADTRQTFSVFGELGGVDFAEGGQELNVLVADSETGGILQLERCGTRRDFTDAIPLF</sequence>
<dbReference type="PANTHER" id="PTHR43991:SF12">
    <property type="entry name" value="WD REPEAT PROTEIN (AFU_ORTHOLOGUE AFUA_8G05640)"/>
    <property type="match status" value="1"/>
</dbReference>
<dbReference type="PROSITE" id="PS50294">
    <property type="entry name" value="WD_REPEATS_REGION"/>
    <property type="match status" value="1"/>
</dbReference>
<dbReference type="PANTHER" id="PTHR43991">
    <property type="entry name" value="WD REPEAT PROTEIN (AFU_ORTHOLOGUE AFUA_8G05640)-RELATED"/>
    <property type="match status" value="1"/>
</dbReference>
<organism evidence="2 3">
    <name type="scientific">Emericellopsis cladophorae</name>
    <dbReference type="NCBI Taxonomy" id="2686198"/>
    <lineage>
        <taxon>Eukaryota</taxon>
        <taxon>Fungi</taxon>
        <taxon>Dikarya</taxon>
        <taxon>Ascomycota</taxon>
        <taxon>Pezizomycotina</taxon>
        <taxon>Sordariomycetes</taxon>
        <taxon>Hypocreomycetidae</taxon>
        <taxon>Hypocreales</taxon>
        <taxon>Bionectriaceae</taxon>
        <taxon>Emericellopsis</taxon>
    </lineage>
</organism>
<dbReference type="PROSITE" id="PS50082">
    <property type="entry name" value="WD_REPEATS_2"/>
    <property type="match status" value="1"/>
</dbReference>
<dbReference type="EMBL" id="JAGIXG020000001">
    <property type="protein sequence ID" value="KAI6785876.1"/>
    <property type="molecule type" value="Genomic_DNA"/>
</dbReference>
<feature type="repeat" description="WD" evidence="1">
    <location>
        <begin position="185"/>
        <end position="217"/>
    </location>
</feature>
<reference evidence="2" key="2">
    <citation type="submission" date="2022-07" db="EMBL/GenBank/DDBJ databases">
        <authorList>
            <person name="Goncalves M.F.M."/>
            <person name="Hilario S."/>
            <person name="Van De Peer Y."/>
            <person name="Esteves A.C."/>
            <person name="Alves A."/>
        </authorList>
    </citation>
    <scope>NUCLEOTIDE SEQUENCE</scope>
    <source>
        <strain evidence="2">MUM 19.33</strain>
    </source>
</reference>
<accession>A0A9P9Y9E1</accession>
<evidence type="ECO:0000313" key="3">
    <source>
        <dbReference type="Proteomes" id="UP001055219"/>
    </source>
</evidence>
<dbReference type="OrthoDB" id="20669at2759"/>
<dbReference type="AlphaFoldDB" id="A0A9P9Y9E1"/>
<reference evidence="2" key="1">
    <citation type="journal article" date="2021" name="J Fungi (Basel)">
        <title>Genomic and Metabolomic Analyses of the Marine Fungus Emericellopsis cladophorae: Insights into Saltwater Adaptability Mechanisms and Its Biosynthetic Potential.</title>
        <authorList>
            <person name="Goncalves M.F.M."/>
            <person name="Hilario S."/>
            <person name="Van de Peer Y."/>
            <person name="Esteves A.C."/>
            <person name="Alves A."/>
        </authorList>
    </citation>
    <scope>NUCLEOTIDE SEQUENCE</scope>
    <source>
        <strain evidence="2">MUM 19.33</strain>
    </source>
</reference>
<comment type="caution">
    <text evidence="2">The sequence shown here is derived from an EMBL/GenBank/DDBJ whole genome shotgun (WGS) entry which is preliminary data.</text>
</comment>
<evidence type="ECO:0000313" key="2">
    <source>
        <dbReference type="EMBL" id="KAI6785876.1"/>
    </source>
</evidence>
<dbReference type="InterPro" id="IPR015943">
    <property type="entry name" value="WD40/YVTN_repeat-like_dom_sf"/>
</dbReference>
<dbReference type="Gene3D" id="2.130.10.10">
    <property type="entry name" value="YVTN repeat-like/Quinoprotein amine dehydrogenase"/>
    <property type="match status" value="1"/>
</dbReference>
<protein>
    <submittedName>
        <fullName evidence="2">WD domain</fullName>
    </submittedName>
</protein>
<dbReference type="Pfam" id="PF00400">
    <property type="entry name" value="WD40"/>
    <property type="match status" value="1"/>
</dbReference>
<evidence type="ECO:0000256" key="1">
    <source>
        <dbReference type="PROSITE-ProRule" id="PRU00221"/>
    </source>
</evidence>
<dbReference type="SMART" id="SM00320">
    <property type="entry name" value="WD40"/>
    <property type="match status" value="2"/>
</dbReference>
<keyword evidence="1" id="KW-0853">WD repeat</keyword>
<keyword evidence="3" id="KW-1185">Reference proteome</keyword>